<dbReference type="InterPro" id="IPR007110">
    <property type="entry name" value="Ig-like_dom"/>
</dbReference>
<dbReference type="Ensembl" id="ENSKMAT00000015504.1">
    <property type="protein sequence ID" value="ENSKMAP00000015284.1"/>
    <property type="gene ID" value="ENSKMAG00000011431.1"/>
</dbReference>
<evidence type="ECO:0000256" key="2">
    <source>
        <dbReference type="ARBA" id="ARBA00022801"/>
    </source>
</evidence>
<name>A0A3Q3AUV5_KRYMA</name>
<dbReference type="PANTHER" id="PTHR11890">
    <property type="entry name" value="INTERLEUKIN-1 RECEPTOR FAMILY MEMBER"/>
    <property type="match status" value="1"/>
</dbReference>
<dbReference type="GeneTree" id="ENSGT01090000259985"/>
<keyword evidence="4" id="KW-1015">Disulfide bond</keyword>
<evidence type="ECO:0000313" key="13">
    <source>
        <dbReference type="Proteomes" id="UP000264800"/>
    </source>
</evidence>
<keyword evidence="13" id="KW-1185">Reference proteome</keyword>
<accession>A0A3Q3AUV5</accession>
<keyword evidence="8" id="KW-0812">Transmembrane</keyword>
<evidence type="ECO:0000256" key="5">
    <source>
        <dbReference type="ARBA" id="ARBA00023180"/>
    </source>
</evidence>
<dbReference type="InterPro" id="IPR013783">
    <property type="entry name" value="Ig-like_fold"/>
</dbReference>
<feature type="chain" id="PRO_5018543790" evidence="9">
    <location>
        <begin position="37"/>
        <end position="557"/>
    </location>
</feature>
<evidence type="ECO:0000313" key="12">
    <source>
        <dbReference type="Ensembl" id="ENSKMAP00000015284.1"/>
    </source>
</evidence>
<feature type="domain" description="Ig-like" evidence="11">
    <location>
        <begin position="21"/>
        <end position="110"/>
    </location>
</feature>
<protein>
    <submittedName>
        <fullName evidence="12">Interleukin-1 receptor-like 1</fullName>
    </submittedName>
</protein>
<sequence length="557" mass="62352">MRKRSSSPRERQSARLKMVLPLLLFLLLTFITGVRPQTRVNVKAGDLVLLQCGLCPHDVPVTLWRTDGNPKTVLSSNMSAAEQEQRGVIVFRNTLVVLSASVDRQGNYSCSYLRNTSIQSQFLLRVYSAQSKDCEKKYTYNMTCYTQTACRLFCPEVNIPTVNISSLIRGDVLWHQNGKPTEPYFQSVEKTDSGMYTCTWPFLHSGRIYNRSFTVVLDVQTDKPMKNYGISSPQDGQVFQVELDTTVVITCRAVTDSCFSSLFWLSDDQFVSDNETLRVYNNRTCNETNMARTASLVFRKVQEEDLSKNFTCKFESDELGAITTITLMKTARPSYVTVAVCSVVIVVVMAASVVIYVKFKVDVTLFFRDSLGCQSGASDEKVYDAFVMCYKSDSDGGLNEDDRRCLEKTLEERFGYKLCLFDRDVLPGQAEAEAVLVSVEQSRAVVLVPCYPDPGPGTGLLSAIHAALVERQTRLIFIDTEQAEGSRSGSLPEALQLLSEAGDCVTWRGSRPSSSSSSSSFSSSFWKQLRYHLPAPRRESKQTHQLLPQTCKDAPLL</sequence>
<dbReference type="PRINTS" id="PR01537">
    <property type="entry name" value="INTRLKN1R1F"/>
</dbReference>
<dbReference type="AlphaFoldDB" id="A0A3Q3AUV5"/>
<dbReference type="STRING" id="37003.ENSKMAP00000015284"/>
<dbReference type="SUPFAM" id="SSF52200">
    <property type="entry name" value="Toll/Interleukin receptor TIR domain"/>
    <property type="match status" value="1"/>
</dbReference>
<dbReference type="Proteomes" id="UP000264800">
    <property type="component" value="Unplaced"/>
</dbReference>
<dbReference type="InterPro" id="IPR035897">
    <property type="entry name" value="Toll_tir_struct_dom_sf"/>
</dbReference>
<organism evidence="12 13">
    <name type="scientific">Kryptolebias marmoratus</name>
    <name type="common">Mangrove killifish</name>
    <name type="synonym">Rivulus marmoratus</name>
    <dbReference type="NCBI Taxonomy" id="37003"/>
    <lineage>
        <taxon>Eukaryota</taxon>
        <taxon>Metazoa</taxon>
        <taxon>Chordata</taxon>
        <taxon>Craniata</taxon>
        <taxon>Vertebrata</taxon>
        <taxon>Euteleostomi</taxon>
        <taxon>Actinopterygii</taxon>
        <taxon>Neopterygii</taxon>
        <taxon>Teleostei</taxon>
        <taxon>Neoteleostei</taxon>
        <taxon>Acanthomorphata</taxon>
        <taxon>Ovalentaria</taxon>
        <taxon>Atherinomorphae</taxon>
        <taxon>Cyprinodontiformes</taxon>
        <taxon>Rivulidae</taxon>
        <taxon>Kryptolebias</taxon>
    </lineage>
</organism>
<proteinExistence type="inferred from homology"/>
<dbReference type="OrthoDB" id="9940746at2759"/>
<dbReference type="InterPro" id="IPR036179">
    <property type="entry name" value="Ig-like_dom_sf"/>
</dbReference>
<feature type="signal peptide" evidence="9">
    <location>
        <begin position="1"/>
        <end position="36"/>
    </location>
</feature>
<dbReference type="Gene3D" id="3.40.50.10140">
    <property type="entry name" value="Toll/interleukin-1 receptor homology (TIR) domain"/>
    <property type="match status" value="1"/>
</dbReference>
<dbReference type="Gene3D" id="2.60.40.10">
    <property type="entry name" value="Immunoglobulins"/>
    <property type="match status" value="3"/>
</dbReference>
<keyword evidence="9" id="KW-0732">Signal</keyword>
<evidence type="ECO:0000256" key="7">
    <source>
        <dbReference type="SAM" id="MobiDB-lite"/>
    </source>
</evidence>
<keyword evidence="8" id="KW-0472">Membrane</keyword>
<evidence type="ECO:0000256" key="9">
    <source>
        <dbReference type="SAM" id="SignalP"/>
    </source>
</evidence>
<keyword evidence="5" id="KW-0325">Glycoprotein</keyword>
<dbReference type="OMA" id="LLGITWH"/>
<evidence type="ECO:0000256" key="4">
    <source>
        <dbReference type="ARBA" id="ARBA00023157"/>
    </source>
</evidence>
<evidence type="ECO:0000256" key="1">
    <source>
        <dbReference type="ARBA" id="ARBA00009752"/>
    </source>
</evidence>
<comment type="similarity">
    <text evidence="1">Belongs to the interleukin-1 receptor family.</text>
</comment>
<evidence type="ECO:0000256" key="8">
    <source>
        <dbReference type="SAM" id="Phobius"/>
    </source>
</evidence>
<dbReference type="SMART" id="SM00255">
    <property type="entry name" value="TIR"/>
    <property type="match status" value="1"/>
</dbReference>
<keyword evidence="8" id="KW-1133">Transmembrane helix</keyword>
<dbReference type="RefSeq" id="XP_017294193.2">
    <property type="nucleotide sequence ID" value="XM_017438704.3"/>
</dbReference>
<dbReference type="SMART" id="SM00409">
    <property type="entry name" value="IG"/>
    <property type="match status" value="2"/>
</dbReference>
<reference evidence="12" key="1">
    <citation type="submission" date="2025-08" db="UniProtKB">
        <authorList>
            <consortium name="Ensembl"/>
        </authorList>
    </citation>
    <scope>IDENTIFICATION</scope>
</reference>
<evidence type="ECO:0000259" key="10">
    <source>
        <dbReference type="PROSITE" id="PS50104"/>
    </source>
</evidence>
<keyword evidence="6" id="KW-0393">Immunoglobulin domain</keyword>
<feature type="transmembrane region" description="Helical" evidence="8">
    <location>
        <begin position="335"/>
        <end position="357"/>
    </location>
</feature>
<feature type="domain" description="TIR" evidence="10">
    <location>
        <begin position="381"/>
        <end position="533"/>
    </location>
</feature>
<feature type="region of interest" description="Disordered" evidence="7">
    <location>
        <begin position="537"/>
        <end position="557"/>
    </location>
</feature>
<dbReference type="InterPro" id="IPR000157">
    <property type="entry name" value="TIR_dom"/>
</dbReference>
<dbReference type="GO" id="GO:0016787">
    <property type="term" value="F:hydrolase activity"/>
    <property type="evidence" value="ECO:0007669"/>
    <property type="project" value="UniProtKB-KW"/>
</dbReference>
<dbReference type="GO" id="GO:0007165">
    <property type="term" value="P:signal transduction"/>
    <property type="evidence" value="ECO:0007669"/>
    <property type="project" value="InterPro"/>
</dbReference>
<dbReference type="PROSITE" id="PS50835">
    <property type="entry name" value="IG_LIKE"/>
    <property type="match status" value="1"/>
</dbReference>
<dbReference type="SUPFAM" id="SSF48726">
    <property type="entry name" value="Immunoglobulin"/>
    <property type="match status" value="2"/>
</dbReference>
<dbReference type="InterPro" id="IPR003599">
    <property type="entry name" value="Ig_sub"/>
</dbReference>
<evidence type="ECO:0000256" key="3">
    <source>
        <dbReference type="ARBA" id="ARBA00023027"/>
    </source>
</evidence>
<dbReference type="Pfam" id="PF01582">
    <property type="entry name" value="TIR"/>
    <property type="match status" value="1"/>
</dbReference>
<evidence type="ECO:0000259" key="11">
    <source>
        <dbReference type="PROSITE" id="PS50835"/>
    </source>
</evidence>
<dbReference type="KEGG" id="kmr:108249357"/>
<reference evidence="12" key="2">
    <citation type="submission" date="2025-09" db="UniProtKB">
        <authorList>
            <consortium name="Ensembl"/>
        </authorList>
    </citation>
    <scope>IDENTIFICATION</scope>
</reference>
<dbReference type="InterPro" id="IPR015621">
    <property type="entry name" value="IL-1_rcpt_fam"/>
</dbReference>
<dbReference type="PROSITE" id="PS50104">
    <property type="entry name" value="TIR"/>
    <property type="match status" value="1"/>
</dbReference>
<dbReference type="PANTHER" id="PTHR11890:SF6">
    <property type="entry name" value="INTERLEUKIN-18 RECEPTOR 1"/>
    <property type="match status" value="1"/>
</dbReference>
<dbReference type="GeneID" id="108249357"/>
<keyword evidence="2" id="KW-0378">Hydrolase</keyword>
<keyword evidence="3" id="KW-0520">NAD</keyword>
<evidence type="ECO:0000256" key="6">
    <source>
        <dbReference type="ARBA" id="ARBA00023319"/>
    </source>
</evidence>